<dbReference type="InterPro" id="IPR038606">
    <property type="entry name" value="To_sf"/>
</dbReference>
<dbReference type="EMBL" id="JALNTZ010000005">
    <property type="protein sequence ID" value="KAJ3651235.1"/>
    <property type="molecule type" value="Genomic_DNA"/>
</dbReference>
<evidence type="ECO:0000256" key="2">
    <source>
        <dbReference type="ARBA" id="ARBA00023108"/>
    </source>
</evidence>
<evidence type="ECO:0000256" key="3">
    <source>
        <dbReference type="ARBA" id="ARBA00060902"/>
    </source>
</evidence>
<feature type="signal peptide" evidence="4">
    <location>
        <begin position="1"/>
        <end position="16"/>
    </location>
</feature>
<reference evidence="5" key="1">
    <citation type="journal article" date="2023" name="G3 (Bethesda)">
        <title>Whole genome assemblies of Zophobas morio and Tenebrio molitor.</title>
        <authorList>
            <person name="Kaur S."/>
            <person name="Stinson S.A."/>
            <person name="diCenzo G.C."/>
        </authorList>
    </citation>
    <scope>NUCLEOTIDE SEQUENCE</scope>
    <source>
        <strain evidence="5">QUZm001</strain>
    </source>
</reference>
<dbReference type="FunFam" id="3.15.10.30:FF:000001">
    <property type="entry name" value="Takeout-like protein 1"/>
    <property type="match status" value="1"/>
</dbReference>
<dbReference type="GO" id="GO:0007623">
    <property type="term" value="P:circadian rhythm"/>
    <property type="evidence" value="ECO:0007669"/>
    <property type="project" value="UniProtKB-ARBA"/>
</dbReference>
<keyword evidence="2" id="KW-0090">Biological rhythms</keyword>
<sequence>MQSLIIFFFVVGVCSSAHLPSTFQKCSRNKSDFRQCLVKAADNCVSQLNHAIPSAGLINLEPLEIPFMFIPPGSGPTRFDQNYTDLKISGLTKTKFSTLDVDFDNKIIATHFTIPELVLNFTYDVGGKILVFPLSGHGPGLIILDQMVCNYTCHFEEYVKNGEKYFKITRSELLMQPNSVHYKLDNLFNGDEQLGTQINKVLNDNWSDLYADVKSGYEEAYNKIFNSLFSIFFNRVPVSELFG</sequence>
<name>A0AA38I8R8_9CUCU</name>
<comment type="caution">
    <text evidence="5">The sequence shown here is derived from an EMBL/GenBank/DDBJ whole genome shotgun (WGS) entry which is preliminary data.</text>
</comment>
<keyword evidence="1 4" id="KW-0732">Signal</keyword>
<dbReference type="SMART" id="SM00700">
    <property type="entry name" value="JHBP"/>
    <property type="match status" value="1"/>
</dbReference>
<dbReference type="PANTHER" id="PTHR11008:SF32">
    <property type="entry name" value="CIRCADIAN CLOCK-CONTROLLED PROTEIN DAYWAKE-RELATED"/>
    <property type="match status" value="1"/>
</dbReference>
<gene>
    <name evidence="5" type="ORF">Zmor_017286</name>
</gene>
<dbReference type="PANTHER" id="PTHR11008">
    <property type="entry name" value="PROTEIN TAKEOUT-LIKE PROTEIN"/>
    <property type="match status" value="1"/>
</dbReference>
<keyword evidence="6" id="KW-1185">Reference proteome</keyword>
<accession>A0AA38I8R8</accession>
<feature type="chain" id="PRO_5041463073" evidence="4">
    <location>
        <begin position="17"/>
        <end position="243"/>
    </location>
</feature>
<organism evidence="5 6">
    <name type="scientific">Zophobas morio</name>
    <dbReference type="NCBI Taxonomy" id="2755281"/>
    <lineage>
        <taxon>Eukaryota</taxon>
        <taxon>Metazoa</taxon>
        <taxon>Ecdysozoa</taxon>
        <taxon>Arthropoda</taxon>
        <taxon>Hexapoda</taxon>
        <taxon>Insecta</taxon>
        <taxon>Pterygota</taxon>
        <taxon>Neoptera</taxon>
        <taxon>Endopterygota</taxon>
        <taxon>Coleoptera</taxon>
        <taxon>Polyphaga</taxon>
        <taxon>Cucujiformia</taxon>
        <taxon>Tenebrionidae</taxon>
        <taxon>Zophobas</taxon>
    </lineage>
</organism>
<dbReference type="GO" id="GO:0005615">
    <property type="term" value="C:extracellular space"/>
    <property type="evidence" value="ECO:0007669"/>
    <property type="project" value="TreeGrafter"/>
</dbReference>
<comment type="similarity">
    <text evidence="3">Belongs to the TO family.</text>
</comment>
<dbReference type="AlphaFoldDB" id="A0AA38I8R8"/>
<dbReference type="InterPro" id="IPR010562">
    <property type="entry name" value="Haemolymph_juvenile_hormone-bd"/>
</dbReference>
<protein>
    <submittedName>
        <fullName evidence="5">Uncharacterized protein</fullName>
    </submittedName>
</protein>
<evidence type="ECO:0000256" key="4">
    <source>
        <dbReference type="SAM" id="SignalP"/>
    </source>
</evidence>
<evidence type="ECO:0000256" key="1">
    <source>
        <dbReference type="ARBA" id="ARBA00022729"/>
    </source>
</evidence>
<evidence type="ECO:0000313" key="5">
    <source>
        <dbReference type="EMBL" id="KAJ3651235.1"/>
    </source>
</evidence>
<proteinExistence type="inferred from homology"/>
<dbReference type="Proteomes" id="UP001168821">
    <property type="component" value="Unassembled WGS sequence"/>
</dbReference>
<dbReference type="Gene3D" id="3.15.10.30">
    <property type="entry name" value="Haemolymph juvenile hormone binding protein"/>
    <property type="match status" value="1"/>
</dbReference>
<dbReference type="Pfam" id="PF06585">
    <property type="entry name" value="JHBP"/>
    <property type="match status" value="1"/>
</dbReference>
<evidence type="ECO:0000313" key="6">
    <source>
        <dbReference type="Proteomes" id="UP001168821"/>
    </source>
</evidence>